<evidence type="ECO:0000313" key="2">
    <source>
        <dbReference type="Proteomes" id="UP001373159"/>
    </source>
</evidence>
<proteinExistence type="predicted"/>
<dbReference type="SUPFAM" id="SSF117987">
    <property type="entry name" value="CRISPR-associated protein"/>
    <property type="match status" value="2"/>
</dbReference>
<dbReference type="Pfam" id="PF08798">
    <property type="entry name" value="CRISPR_assoc"/>
    <property type="match status" value="1"/>
</dbReference>
<dbReference type="Gene3D" id="3.30.70.1210">
    <property type="entry name" value="Crispr-associated protein, domain 2"/>
    <property type="match status" value="1"/>
</dbReference>
<protein>
    <submittedName>
        <fullName evidence="1">Type I-E CRISPR-associated protein Cas6/Cse3/CasE</fullName>
    </submittedName>
</protein>
<evidence type="ECO:0000313" key="1">
    <source>
        <dbReference type="EMBL" id="MEK0306131.1"/>
    </source>
</evidence>
<organism evidence="1 2">
    <name type="scientific">Bifidobacterium favimelis</name>
    <dbReference type="NCBI Taxonomy" id="3122979"/>
    <lineage>
        <taxon>Bacteria</taxon>
        <taxon>Bacillati</taxon>
        <taxon>Actinomycetota</taxon>
        <taxon>Actinomycetes</taxon>
        <taxon>Bifidobacteriales</taxon>
        <taxon>Bifidobacteriaceae</taxon>
        <taxon>Bifidobacterium</taxon>
    </lineage>
</organism>
<dbReference type="InterPro" id="IPR010179">
    <property type="entry name" value="CRISPR-assoc_prot_Cse3"/>
</dbReference>
<name>A0ABU8ZLL0_9BIFI</name>
<dbReference type="RefSeq" id="WP_340468664.1">
    <property type="nucleotide sequence ID" value="NZ_JBANBB010000001.1"/>
</dbReference>
<dbReference type="Proteomes" id="UP001373159">
    <property type="component" value="Unassembled WGS sequence"/>
</dbReference>
<keyword evidence="2" id="KW-1185">Reference proteome</keyword>
<dbReference type="EMBL" id="JBANBB010000001">
    <property type="protein sequence ID" value="MEK0306131.1"/>
    <property type="molecule type" value="Genomic_DNA"/>
</dbReference>
<reference evidence="1 2" key="1">
    <citation type="submission" date="2024-02" db="EMBL/GenBank/DDBJ databases">
        <title>Bifidobacterium honeyensis sp. nov., isolated from the comb honey.</title>
        <authorList>
            <person name="Liu W."/>
            <person name="Li Y."/>
        </authorList>
    </citation>
    <scope>NUCLEOTIDE SEQUENCE [LARGE SCALE GENOMIC DNA]</scope>
    <source>
        <strain evidence="1 2">IMAU50988</strain>
    </source>
</reference>
<comment type="caution">
    <text evidence="1">The sequence shown here is derived from an EMBL/GenBank/DDBJ whole genome shotgun (WGS) entry which is preliminary data.</text>
</comment>
<gene>
    <name evidence="1" type="primary">cas6e</name>
    <name evidence="1" type="ORF">V8P97_01390</name>
</gene>
<dbReference type="Gene3D" id="3.30.70.1200">
    <property type="entry name" value="Crispr-associated protein, domain 1"/>
    <property type="match status" value="1"/>
</dbReference>
<accession>A0ABU8ZLL0</accession>
<dbReference type="CDD" id="cd09727">
    <property type="entry name" value="Cas6_I-E"/>
    <property type="match status" value="1"/>
</dbReference>
<dbReference type="SMART" id="SM01101">
    <property type="entry name" value="CRISPR_assoc"/>
    <property type="match status" value="1"/>
</dbReference>
<dbReference type="NCBIfam" id="TIGR01907">
    <property type="entry name" value="casE_Cse3"/>
    <property type="match status" value="1"/>
</dbReference>
<sequence length="229" mass="25876">MYISRVPLNMARYETRRLIASPYKTHAAVEKSFPPAAVRRGEDGRILWRLDFSADGKSTWLYVVSPEKPDFTHIAEQAGWPTRPSWEVKDYEPLLTHLVKGQEWAFRLRANPVRQVSEDKGRRPRPEVIGKLEGHVTVGQQLEWMVRKSSMSGFEIIGQGDEGSQLSCTVSQRRTERFDHGSAPVTLVTAQFDGLLRVVDAEAFQRSLRQGIGRAKSFGCGLLTIAPIR</sequence>